<accession>A0ABQ7T5B2</accession>
<evidence type="ECO:0000256" key="2">
    <source>
        <dbReference type="ARBA" id="ARBA00022692"/>
    </source>
</evidence>
<dbReference type="InterPro" id="IPR003532">
    <property type="entry name" value="Short_hematopoietin_rcpt_2_CS"/>
</dbReference>
<evidence type="ECO:0000256" key="3">
    <source>
        <dbReference type="ARBA" id="ARBA00022729"/>
    </source>
</evidence>
<dbReference type="InterPro" id="IPR036116">
    <property type="entry name" value="FN3_sf"/>
</dbReference>
<dbReference type="Pfam" id="PF09240">
    <property type="entry name" value="IL6Ra-bind"/>
    <property type="match status" value="1"/>
</dbReference>
<dbReference type="Gene3D" id="2.60.40.10">
    <property type="entry name" value="Immunoglobulins"/>
    <property type="match status" value="2"/>
</dbReference>
<keyword evidence="7" id="KW-0325">Glycoprotein</keyword>
<feature type="domain" description="Type I cytokine receptor cytokine-binding" evidence="9">
    <location>
        <begin position="26"/>
        <end position="117"/>
    </location>
</feature>
<evidence type="ECO:0000256" key="8">
    <source>
        <dbReference type="SAM" id="Phobius"/>
    </source>
</evidence>
<comment type="caution">
    <text evidence="10">The sequence shown here is derived from an EMBL/GenBank/DDBJ whole genome shotgun (WGS) entry which is preliminary data.</text>
</comment>
<keyword evidence="6" id="KW-0675">Receptor</keyword>
<reference evidence="10 11" key="1">
    <citation type="journal article" date="2022" name="Gigascience">
        <title>A chromosome-level genome assembly and annotation of the desert horned lizard, Phrynosoma platyrhinos, provides insight into chromosomal rearrangements among reptiles.</title>
        <authorList>
            <person name="Koochekian N."/>
            <person name="Ascanio A."/>
            <person name="Farleigh K."/>
            <person name="Card D.C."/>
            <person name="Schield D.R."/>
            <person name="Castoe T.A."/>
            <person name="Jezkova T."/>
        </authorList>
    </citation>
    <scope>NUCLEOTIDE SEQUENCE [LARGE SCALE GENOMIC DNA]</scope>
    <source>
        <strain evidence="10">NK-2021</strain>
    </source>
</reference>
<evidence type="ECO:0000256" key="6">
    <source>
        <dbReference type="ARBA" id="ARBA00023170"/>
    </source>
</evidence>
<evidence type="ECO:0000313" key="11">
    <source>
        <dbReference type="Proteomes" id="UP000826234"/>
    </source>
</evidence>
<proteinExistence type="predicted"/>
<gene>
    <name evidence="10" type="ORF">JD844_032342</name>
</gene>
<evidence type="ECO:0000259" key="9">
    <source>
        <dbReference type="Pfam" id="PF09240"/>
    </source>
</evidence>
<dbReference type="SUPFAM" id="SSF49265">
    <property type="entry name" value="Fibronectin type III"/>
    <property type="match status" value="2"/>
</dbReference>
<name>A0ABQ7T5B2_PHRPL</name>
<dbReference type="PROSITE" id="PS01356">
    <property type="entry name" value="HEMATOPO_REC_S_F2"/>
    <property type="match status" value="1"/>
</dbReference>
<feature type="transmembrane region" description="Helical" evidence="8">
    <location>
        <begin position="228"/>
        <end position="246"/>
    </location>
</feature>
<dbReference type="PANTHER" id="PTHR23037">
    <property type="entry name" value="CYTOKINE RECEPTOR"/>
    <property type="match status" value="1"/>
</dbReference>
<keyword evidence="11" id="KW-1185">Reference proteome</keyword>
<dbReference type="InterPro" id="IPR013783">
    <property type="entry name" value="Ig-like_fold"/>
</dbReference>
<evidence type="ECO:0000256" key="7">
    <source>
        <dbReference type="ARBA" id="ARBA00023180"/>
    </source>
</evidence>
<dbReference type="PANTHER" id="PTHR23037:SF46">
    <property type="entry name" value="INTERLEUKIN 5 RECEPTOR SUBUNIT ALPHA"/>
    <property type="match status" value="1"/>
</dbReference>
<keyword evidence="5 8" id="KW-0472">Membrane</keyword>
<evidence type="ECO:0000313" key="10">
    <source>
        <dbReference type="EMBL" id="KAH0624662.1"/>
    </source>
</evidence>
<evidence type="ECO:0000256" key="1">
    <source>
        <dbReference type="ARBA" id="ARBA00004479"/>
    </source>
</evidence>
<keyword evidence="4 8" id="KW-1133">Transmembrane helix</keyword>
<keyword evidence="2 8" id="KW-0812">Transmembrane</keyword>
<dbReference type="Proteomes" id="UP000826234">
    <property type="component" value="Unassembled WGS sequence"/>
</dbReference>
<dbReference type="InterPro" id="IPR003961">
    <property type="entry name" value="FN3_dom"/>
</dbReference>
<sequence>MKEILKSEPKVAFTRERGTDGTSAENISCVVHSYTFQESSMNCTWKVGKKAPKDTQYYLHLKHMEEDIECPHYINNSLGRHIGCYFVNMVVPKDKVILTVTGLSKESPIQPLVHKLDPYKLEKLGPPRNITVNCQEQSSYCTVEWKAPPSLHKVSESCFWYEIKDEIRNTTENIPESVASKNYSKDARYRLRIRTRPQRKCLLPDAFGEWSELIEFGTDLIPFPTISLVYAVVGTIIVTLFLVLVCKRSHAWKKLNVPIPQPKDIIKQCEKNMEKACDDPLPTAAEVEKITLVEEMTVSKEV</sequence>
<evidence type="ECO:0000256" key="4">
    <source>
        <dbReference type="ARBA" id="ARBA00022989"/>
    </source>
</evidence>
<comment type="subcellular location">
    <subcellularLocation>
        <location evidence="1">Membrane</location>
        <topology evidence="1">Single-pass type I membrane protein</topology>
    </subcellularLocation>
</comment>
<dbReference type="EMBL" id="JAIPUX010001232">
    <property type="protein sequence ID" value="KAH0624662.1"/>
    <property type="molecule type" value="Genomic_DNA"/>
</dbReference>
<organism evidence="10 11">
    <name type="scientific">Phrynosoma platyrhinos</name>
    <name type="common">Desert horned lizard</name>
    <dbReference type="NCBI Taxonomy" id="52577"/>
    <lineage>
        <taxon>Eukaryota</taxon>
        <taxon>Metazoa</taxon>
        <taxon>Chordata</taxon>
        <taxon>Craniata</taxon>
        <taxon>Vertebrata</taxon>
        <taxon>Euteleostomi</taxon>
        <taxon>Lepidosauria</taxon>
        <taxon>Squamata</taxon>
        <taxon>Bifurcata</taxon>
        <taxon>Unidentata</taxon>
        <taxon>Episquamata</taxon>
        <taxon>Toxicofera</taxon>
        <taxon>Iguania</taxon>
        <taxon>Phrynosomatidae</taxon>
        <taxon>Phrynosomatinae</taxon>
        <taxon>Phrynosoma</taxon>
    </lineage>
</organism>
<evidence type="ECO:0000256" key="5">
    <source>
        <dbReference type="ARBA" id="ARBA00023136"/>
    </source>
</evidence>
<dbReference type="InterPro" id="IPR015321">
    <property type="entry name" value="TypeI_recpt_CBD"/>
</dbReference>
<dbReference type="CDD" id="cd00063">
    <property type="entry name" value="FN3"/>
    <property type="match status" value="1"/>
</dbReference>
<keyword evidence="3" id="KW-0732">Signal</keyword>
<protein>
    <recommendedName>
        <fullName evidence="9">Type I cytokine receptor cytokine-binding domain-containing protein</fullName>
    </recommendedName>
</protein>